<comment type="caution">
    <text evidence="2">The sequence shown here is derived from an EMBL/GenBank/DDBJ whole genome shotgun (WGS) entry which is preliminary data.</text>
</comment>
<evidence type="ECO:0000313" key="2">
    <source>
        <dbReference type="EMBL" id="CAF9933641.1"/>
    </source>
</evidence>
<dbReference type="Proteomes" id="UP000664203">
    <property type="component" value="Unassembled WGS sequence"/>
</dbReference>
<gene>
    <name evidence="2" type="ORF">ALECFALPRED_005649</name>
</gene>
<protein>
    <submittedName>
        <fullName evidence="2">Uncharacterized protein</fullName>
    </submittedName>
</protein>
<organism evidence="2 3">
    <name type="scientific">Alectoria fallacina</name>
    <dbReference type="NCBI Taxonomy" id="1903189"/>
    <lineage>
        <taxon>Eukaryota</taxon>
        <taxon>Fungi</taxon>
        <taxon>Dikarya</taxon>
        <taxon>Ascomycota</taxon>
        <taxon>Pezizomycotina</taxon>
        <taxon>Lecanoromycetes</taxon>
        <taxon>OSLEUM clade</taxon>
        <taxon>Lecanoromycetidae</taxon>
        <taxon>Lecanorales</taxon>
        <taxon>Lecanorineae</taxon>
        <taxon>Parmeliaceae</taxon>
        <taxon>Alectoria</taxon>
    </lineage>
</organism>
<proteinExistence type="predicted"/>
<feature type="compositionally biased region" description="Basic and acidic residues" evidence="1">
    <location>
        <begin position="234"/>
        <end position="254"/>
    </location>
</feature>
<reference evidence="2" key="1">
    <citation type="submission" date="2021-03" db="EMBL/GenBank/DDBJ databases">
        <authorList>
            <person name="Tagirdzhanova G."/>
        </authorList>
    </citation>
    <scope>NUCLEOTIDE SEQUENCE</scope>
</reference>
<dbReference type="AlphaFoldDB" id="A0A8H3FWN2"/>
<name>A0A8H3FWN2_9LECA</name>
<feature type="compositionally biased region" description="Polar residues" evidence="1">
    <location>
        <begin position="189"/>
        <end position="206"/>
    </location>
</feature>
<feature type="compositionally biased region" description="Basic residues" evidence="1">
    <location>
        <begin position="271"/>
        <end position="280"/>
    </location>
</feature>
<evidence type="ECO:0000313" key="3">
    <source>
        <dbReference type="Proteomes" id="UP000664203"/>
    </source>
</evidence>
<accession>A0A8H3FWN2</accession>
<sequence length="302" mass="33033">MSCYRERARFWAKCNLLCLPPKPNDSIFKIITKRQDCFNGKGTSHAKTGVPHPRLRRATKVTSPTGGPSSTLSIRVMQVTASSLRDRGLAGQDDNMVDKRCVPMAKLMCYAANLAAPATENIRAGILTEQTQPIYALTSDGTKAVEIDLPIDSVSQSDSASDEETMNPRKQKFRSVKGYKERRERAFAKSTNDNKASDLPNNQRAISISDEDEKAFDSTNAERAKTKTTKRAKTKTEGTRAAEKKDAMTVGERKKGSKAVSNEGKTTVVKAKGKKGRQGKKAASIRSSRTLRSVIAASEDTV</sequence>
<evidence type="ECO:0000256" key="1">
    <source>
        <dbReference type="SAM" id="MobiDB-lite"/>
    </source>
</evidence>
<dbReference type="EMBL" id="CAJPDR010000357">
    <property type="protein sequence ID" value="CAF9933641.1"/>
    <property type="molecule type" value="Genomic_DNA"/>
</dbReference>
<feature type="region of interest" description="Disordered" evidence="1">
    <location>
        <begin position="154"/>
        <end position="302"/>
    </location>
</feature>
<feature type="compositionally biased region" description="Basic and acidic residues" evidence="1">
    <location>
        <begin position="178"/>
        <end position="187"/>
    </location>
</feature>
<keyword evidence="3" id="KW-1185">Reference proteome</keyword>